<dbReference type="AlphaFoldDB" id="A0A1H6QTU9"/>
<gene>
    <name evidence="2" type="ORF">SAMN05421831_1022</name>
</gene>
<evidence type="ECO:0000313" key="3">
    <source>
        <dbReference type="Proteomes" id="UP000242999"/>
    </source>
</evidence>
<proteinExistence type="predicted"/>
<protein>
    <recommendedName>
        <fullName evidence="4">Secreted protein</fullName>
    </recommendedName>
</protein>
<dbReference type="Proteomes" id="UP000242999">
    <property type="component" value="Unassembled WGS sequence"/>
</dbReference>
<dbReference type="STRING" id="64971.SAMN05421831_1022"/>
<keyword evidence="3" id="KW-1185">Reference proteome</keyword>
<organism evidence="2 3">
    <name type="scientific">Allopseudospirillum japonicum</name>
    <dbReference type="NCBI Taxonomy" id="64971"/>
    <lineage>
        <taxon>Bacteria</taxon>
        <taxon>Pseudomonadati</taxon>
        <taxon>Pseudomonadota</taxon>
        <taxon>Gammaproteobacteria</taxon>
        <taxon>Oceanospirillales</taxon>
        <taxon>Oceanospirillaceae</taxon>
        <taxon>Allopseudospirillum</taxon>
    </lineage>
</organism>
<evidence type="ECO:0000256" key="1">
    <source>
        <dbReference type="SAM" id="SignalP"/>
    </source>
</evidence>
<sequence length="134" mass="14909">MPLTFSPRANTASPAALMLVAALMSRSWSAPHSGQRHCLTDNGSDDKVCPQPEQRLELGNHWSIATSERPAHSALYANWRTNSPQPASAMALLSFGLRIMFFTFRDSTQITWFSLINLRDSLCKLSCRQSEILA</sequence>
<reference evidence="3" key="1">
    <citation type="submission" date="2016-10" db="EMBL/GenBank/DDBJ databases">
        <authorList>
            <person name="Varghese N."/>
            <person name="Submissions S."/>
        </authorList>
    </citation>
    <scope>NUCLEOTIDE SEQUENCE [LARGE SCALE GENOMIC DNA]</scope>
    <source>
        <strain evidence="3">DSM 7165</strain>
    </source>
</reference>
<keyword evidence="1" id="KW-0732">Signal</keyword>
<evidence type="ECO:0008006" key="4">
    <source>
        <dbReference type="Google" id="ProtNLM"/>
    </source>
</evidence>
<evidence type="ECO:0000313" key="2">
    <source>
        <dbReference type="EMBL" id="SEI44354.1"/>
    </source>
</evidence>
<name>A0A1H6QTU9_9GAMM</name>
<accession>A0A1H6QTU9</accession>
<feature type="signal peptide" evidence="1">
    <location>
        <begin position="1"/>
        <end position="29"/>
    </location>
</feature>
<dbReference type="EMBL" id="FNYH01000002">
    <property type="protein sequence ID" value="SEI44354.1"/>
    <property type="molecule type" value="Genomic_DNA"/>
</dbReference>
<feature type="chain" id="PRO_5017369978" description="Secreted protein" evidence="1">
    <location>
        <begin position="30"/>
        <end position="134"/>
    </location>
</feature>